<dbReference type="CDD" id="cd18604">
    <property type="entry name" value="ABC_6TM_VMR1_D2_like"/>
    <property type="match status" value="1"/>
</dbReference>
<accession>A0A1E4TKL2</accession>
<feature type="transmembrane region" description="Helical" evidence="11">
    <location>
        <begin position="122"/>
        <end position="142"/>
    </location>
</feature>
<keyword evidence="15" id="KW-1185">Reference proteome</keyword>
<reference evidence="15" key="1">
    <citation type="submission" date="2016-02" db="EMBL/GenBank/DDBJ databases">
        <title>Comparative genomics of biotechnologically important yeasts.</title>
        <authorList>
            <consortium name="DOE Joint Genome Institute"/>
            <person name="Riley R."/>
            <person name="Haridas S."/>
            <person name="Wolfe K.H."/>
            <person name="Lopes M.R."/>
            <person name="Hittinger C.T."/>
            <person name="Goker M."/>
            <person name="Salamov A."/>
            <person name="Wisecaver J."/>
            <person name="Long T.M."/>
            <person name="Aerts A.L."/>
            <person name="Barry K."/>
            <person name="Choi C."/>
            <person name="Clum A."/>
            <person name="Coughlan A.Y."/>
            <person name="Deshpande S."/>
            <person name="Douglass A.P."/>
            <person name="Hanson S.J."/>
            <person name="Klenk H.-P."/>
            <person name="Labutti K."/>
            <person name="Lapidus A."/>
            <person name="Lindquist E."/>
            <person name="Lipzen A."/>
            <person name="Meier-Kolthoff J.P."/>
            <person name="Ohm R.A."/>
            <person name="Otillar R.P."/>
            <person name="Pangilinan J."/>
            <person name="Peng Y."/>
            <person name="Rokas A."/>
            <person name="Rosa C.A."/>
            <person name="Scheuner C."/>
            <person name="Sibirny A.A."/>
            <person name="Slot J.C."/>
            <person name="Stielow J.B."/>
            <person name="Sun H."/>
            <person name="Kurtzman C.P."/>
            <person name="Blackwell M."/>
            <person name="Jeffries T.W."/>
            <person name="Grigoriev I.V."/>
        </authorList>
    </citation>
    <scope>NUCLEOTIDE SEQUENCE [LARGE SCALE GENOMIC DNA]</scope>
    <source>
        <strain evidence="15">NRRL Y-17796</strain>
    </source>
</reference>
<evidence type="ECO:0000313" key="14">
    <source>
        <dbReference type="EMBL" id="ODV92295.1"/>
    </source>
</evidence>
<dbReference type="GO" id="GO:0140359">
    <property type="term" value="F:ABC-type transporter activity"/>
    <property type="evidence" value="ECO:0007669"/>
    <property type="project" value="InterPro"/>
</dbReference>
<evidence type="ECO:0000256" key="4">
    <source>
        <dbReference type="ARBA" id="ARBA00022737"/>
    </source>
</evidence>
<dbReference type="OrthoDB" id="6500128at2759"/>
<dbReference type="FunFam" id="3.40.50.300:FF:000825">
    <property type="entry name" value="ABC bile acid transporter"/>
    <property type="match status" value="1"/>
</dbReference>
<dbReference type="PROSITE" id="PS00211">
    <property type="entry name" value="ABC_TRANSPORTER_1"/>
    <property type="match status" value="2"/>
</dbReference>
<evidence type="ECO:0000256" key="8">
    <source>
        <dbReference type="ARBA" id="ARBA00023136"/>
    </source>
</evidence>
<dbReference type="GO" id="GO:0000329">
    <property type="term" value="C:fungal-type vacuole membrane"/>
    <property type="evidence" value="ECO:0007669"/>
    <property type="project" value="TreeGrafter"/>
</dbReference>
<dbReference type="InterPro" id="IPR003439">
    <property type="entry name" value="ABC_transporter-like_ATP-bd"/>
</dbReference>
<feature type="transmembrane region" description="Helical" evidence="11">
    <location>
        <begin position="599"/>
        <end position="622"/>
    </location>
</feature>
<evidence type="ECO:0000259" key="12">
    <source>
        <dbReference type="PROSITE" id="PS50893"/>
    </source>
</evidence>
<feature type="region of interest" description="Disordered" evidence="10">
    <location>
        <begin position="413"/>
        <end position="448"/>
    </location>
</feature>
<feature type="transmembrane region" description="Helical" evidence="11">
    <location>
        <begin position="1189"/>
        <end position="1209"/>
    </location>
</feature>
<dbReference type="GO" id="GO:0005524">
    <property type="term" value="F:ATP binding"/>
    <property type="evidence" value="ECO:0007669"/>
    <property type="project" value="UniProtKB-KW"/>
</dbReference>
<name>A0A1E4TKL2_9ASCO</name>
<keyword evidence="9" id="KW-0325">Glycoprotein</keyword>
<comment type="subcellular location">
    <subcellularLocation>
        <location evidence="1">Membrane</location>
        <topology evidence="1">Multi-pass membrane protein</topology>
    </subcellularLocation>
</comment>
<dbReference type="CDD" id="cd03250">
    <property type="entry name" value="ABCC_MRP_domain1"/>
    <property type="match status" value="1"/>
</dbReference>
<evidence type="ECO:0000256" key="2">
    <source>
        <dbReference type="ARBA" id="ARBA00022448"/>
    </source>
</evidence>
<feature type="transmembrane region" description="Helical" evidence="11">
    <location>
        <begin position="497"/>
        <end position="518"/>
    </location>
</feature>
<dbReference type="InterPro" id="IPR050173">
    <property type="entry name" value="ABC_transporter_C-like"/>
</dbReference>
<keyword evidence="4" id="KW-0677">Repeat</keyword>
<feature type="transmembrane region" description="Helical" evidence="11">
    <location>
        <begin position="1280"/>
        <end position="1297"/>
    </location>
</feature>
<feature type="transmembrane region" description="Helical" evidence="11">
    <location>
        <begin position="322"/>
        <end position="342"/>
    </location>
</feature>
<dbReference type="Pfam" id="PF00005">
    <property type="entry name" value="ABC_tran"/>
    <property type="match status" value="2"/>
</dbReference>
<dbReference type="EMBL" id="KV453841">
    <property type="protein sequence ID" value="ODV92295.1"/>
    <property type="molecule type" value="Genomic_DNA"/>
</dbReference>
<evidence type="ECO:0000256" key="9">
    <source>
        <dbReference type="ARBA" id="ARBA00023180"/>
    </source>
</evidence>
<feature type="transmembrane region" description="Helical" evidence="11">
    <location>
        <begin position="468"/>
        <end position="491"/>
    </location>
</feature>
<gene>
    <name evidence="14" type="ORF">CANCADRAFT_30494</name>
</gene>
<feature type="transmembrane region" description="Helical" evidence="11">
    <location>
        <begin position="28"/>
        <end position="48"/>
    </location>
</feature>
<feature type="domain" description="ABC transporter" evidence="12">
    <location>
        <begin position="675"/>
        <end position="917"/>
    </location>
</feature>
<dbReference type="InterPro" id="IPR017871">
    <property type="entry name" value="ABC_transporter-like_CS"/>
</dbReference>
<dbReference type="CDD" id="cd03244">
    <property type="entry name" value="ABCC_MRP_domain2"/>
    <property type="match status" value="1"/>
</dbReference>
<keyword evidence="8 11" id="KW-0472">Membrane</keyword>
<evidence type="ECO:0000256" key="11">
    <source>
        <dbReference type="SAM" id="Phobius"/>
    </source>
</evidence>
<dbReference type="SUPFAM" id="SSF52540">
    <property type="entry name" value="P-loop containing nucleoside triphosphate hydrolases"/>
    <property type="match status" value="2"/>
</dbReference>
<evidence type="ECO:0000256" key="10">
    <source>
        <dbReference type="SAM" id="MobiDB-lite"/>
    </source>
</evidence>
<keyword evidence="6" id="KW-0067">ATP-binding</keyword>
<evidence type="ECO:0000256" key="3">
    <source>
        <dbReference type="ARBA" id="ARBA00022692"/>
    </source>
</evidence>
<dbReference type="GO" id="GO:0016887">
    <property type="term" value="F:ATP hydrolysis activity"/>
    <property type="evidence" value="ECO:0007669"/>
    <property type="project" value="InterPro"/>
</dbReference>
<evidence type="ECO:0000256" key="1">
    <source>
        <dbReference type="ARBA" id="ARBA00004141"/>
    </source>
</evidence>
<feature type="transmembrane region" description="Helical" evidence="11">
    <location>
        <begin position="1002"/>
        <end position="1026"/>
    </location>
</feature>
<feature type="transmembrane region" description="Helical" evidence="11">
    <location>
        <begin position="570"/>
        <end position="587"/>
    </location>
</feature>
<dbReference type="InterPro" id="IPR011527">
    <property type="entry name" value="ABC1_TM_dom"/>
</dbReference>
<organism evidence="14 15">
    <name type="scientific">Tortispora caseinolytica NRRL Y-17796</name>
    <dbReference type="NCBI Taxonomy" id="767744"/>
    <lineage>
        <taxon>Eukaryota</taxon>
        <taxon>Fungi</taxon>
        <taxon>Dikarya</taxon>
        <taxon>Ascomycota</taxon>
        <taxon>Saccharomycotina</taxon>
        <taxon>Trigonopsidomycetes</taxon>
        <taxon>Trigonopsidales</taxon>
        <taxon>Trigonopsidaceae</taxon>
        <taxon>Tortispora</taxon>
    </lineage>
</organism>
<evidence type="ECO:0000313" key="15">
    <source>
        <dbReference type="Proteomes" id="UP000095023"/>
    </source>
</evidence>
<dbReference type="InterPro" id="IPR003593">
    <property type="entry name" value="AAA+_ATPase"/>
</dbReference>
<sequence length="1648" mass="184159">MLDELTIANTSCPNVWIGDDISQCARSYYIGLYLPALLILISLLSLSYQTLLKWSRGHVSEPHAPLLADSSPSYGAVDPAQHAPITSDSIMAASQSKVIDLSHVTESVFTVDVPRHKRLRNFIELACVLAILFCACSSYSNLTDRTPSALAAAHGSVSVWSYLFLLYLVRLVLPRSESLRRLWYHSTSIIFFLYLGALLCWRSALLGHSDSYFFGLFYWYFAFHSLLLLSVTTSRITNSNTTIEHKKGTAPAPDTTSSILSRATYTFVDSLIFGSVKKSIDLDTVPDVRPSDHSVYVANGFRRLGSYSSLTWALISFFRKEISLAFFWAFLSSLTDIVPIFLMKAILDYIENPSDTRASMSWLYAIGLGVSQICSSAFSGQALYIGRILCIRIRAVLVSEIYSKALRRRVYTSSSDDDDEESSEGISAKGKDTEQDDDEEDSSNLSGSAQQGKIINLMSVDAYKVSEICAYLHFFVQAAVTLVVSLTMLYMLLGWSFLGGAAVVVLLFPSSYICSKLFSKAQTHLMSKTDDRIHVTNEVMQSIRIIKYFGWEELFAGEVNKAREKELKALLRRYIVWTFSALNYYGAPPIITMATFSAYTFWAGNHLTVPVAFTAITLFNLLRRPLDEIADMLISAIQSKVSINRISDFLAEEDTQKYVQVNAVPRKIDSPLIGFESATIGWSSSESSSDFKLRDISINFQEGQLTVITGPTGSGKTSLLMALLGEMNVYSGAVYLPGIGSREDFVPDPETKLINSVAYCAQQAWLFNDTIKNNILFSAPFDEDRYSKVVEACALQRDFDILDFGDETLVGEKGITLSGGQKQRISLARAIYSNAKHLLLDDCLSAVDSHTSLWIYEEALLGPLMSNRTCILVSHNVALTIRGASHVIVMRNGRVVGQGSPAEVSEKGLLGDDELIRDSVAQSSLVSRSQSTVNVMERNDDIVSNAITDRLAEQGMLEENVKPFDADTKKPVKIQPSNEETYAEGALSWEVYSVYLKALGPWYFWLLVAISFGSLQLMQVGQSYWIRAWARGVPYDTELMPAVHVATSPFSSSSAWSLRMPFNYLGLLRGSVATASIMNTAEQGHSNLYYLVGYAILTVAFNIFTILREMIVFYGSLTASRRVFNRLLNAMLYAKLRFFDSTPLGRILNRFSKDIETIDQELAAISIYFFQMIISAITVIILVSVITPLFLIAAVFITLLYFVIGYLYLSASRALKRLDSVTKSPIFQNFGETLSGVATIRAYGDERRFLKKNFDMLDTNHRPFIYLWIANRWLSLRADITGALVSFFSAFFVFMAGDKIDSGLAGLSISYALTFNESLLWVVRMYSALEIDMNSVERINEYIKVEQEAPPVIEDKRPPVGWPAHGHILVQDLTLRYAPSLPTVINGVSFEVMPRAKVGIVGRTGAGKSTIISAFFRFLEAEKGQILIDGLDISEIGLRDLRHALTIIPQDPTLFAGTIRFNLDPFKAYSDEQIYEALRRVQLISKNYEQGRQENRANANSGSENVNVFYDLEYSVEEGGSNLSHGQRQLMCLARSLLRMPKLILLDEATASIDYDTDARIQRTIREEFGQSTLLTIAHRLKSIIDYDMILVMDAGRAVEYDVPYNLLQRKDSIFRNMCENSGEFATLEKMAEQAYKCRDQSKIAPSL</sequence>
<proteinExistence type="predicted"/>
<dbReference type="Gene3D" id="3.40.50.300">
    <property type="entry name" value="P-loop containing nucleotide triphosphate hydrolases"/>
    <property type="match status" value="2"/>
</dbReference>
<dbReference type="PROSITE" id="PS50893">
    <property type="entry name" value="ABC_TRANSPORTER_2"/>
    <property type="match status" value="2"/>
</dbReference>
<feature type="transmembrane region" description="Helical" evidence="11">
    <location>
        <begin position="182"/>
        <end position="204"/>
    </location>
</feature>
<keyword evidence="7 11" id="KW-1133">Transmembrane helix</keyword>
<dbReference type="Pfam" id="PF00664">
    <property type="entry name" value="ABC_membrane"/>
    <property type="match status" value="2"/>
</dbReference>
<keyword evidence="3 11" id="KW-0812">Transmembrane</keyword>
<dbReference type="SUPFAM" id="SSF90123">
    <property type="entry name" value="ABC transporter transmembrane region"/>
    <property type="match status" value="2"/>
</dbReference>
<dbReference type="InterPro" id="IPR036640">
    <property type="entry name" value="ABC1_TM_sf"/>
</dbReference>
<keyword evidence="2" id="KW-0813">Transport</keyword>
<dbReference type="Proteomes" id="UP000095023">
    <property type="component" value="Unassembled WGS sequence"/>
</dbReference>
<evidence type="ECO:0008006" key="16">
    <source>
        <dbReference type="Google" id="ProtNLM"/>
    </source>
</evidence>
<feature type="transmembrane region" description="Helical" evidence="11">
    <location>
        <begin position="148"/>
        <end position="170"/>
    </location>
</feature>
<dbReference type="InterPro" id="IPR027417">
    <property type="entry name" value="P-loop_NTPase"/>
</dbReference>
<feature type="transmembrane region" description="Helical" evidence="11">
    <location>
        <begin position="1088"/>
        <end position="1107"/>
    </location>
</feature>
<evidence type="ECO:0000256" key="6">
    <source>
        <dbReference type="ARBA" id="ARBA00022840"/>
    </source>
</evidence>
<dbReference type="PROSITE" id="PS50929">
    <property type="entry name" value="ABC_TM1F"/>
    <property type="match status" value="2"/>
</dbReference>
<evidence type="ECO:0000256" key="7">
    <source>
        <dbReference type="ARBA" id="ARBA00022989"/>
    </source>
</evidence>
<keyword evidence="5" id="KW-0547">Nucleotide-binding</keyword>
<dbReference type="Gene3D" id="1.20.1560.10">
    <property type="entry name" value="ABC transporter type 1, transmembrane domain"/>
    <property type="match status" value="2"/>
</dbReference>
<evidence type="ECO:0000259" key="13">
    <source>
        <dbReference type="PROSITE" id="PS50929"/>
    </source>
</evidence>
<evidence type="ECO:0000256" key="5">
    <source>
        <dbReference type="ARBA" id="ARBA00022741"/>
    </source>
</evidence>
<dbReference type="SMART" id="SM00382">
    <property type="entry name" value="AAA"/>
    <property type="match status" value="2"/>
</dbReference>
<feature type="domain" description="ABC transporter" evidence="12">
    <location>
        <begin position="1368"/>
        <end position="1620"/>
    </location>
</feature>
<dbReference type="CDD" id="cd18596">
    <property type="entry name" value="ABC_6TM_VMR1_D1_like"/>
    <property type="match status" value="1"/>
</dbReference>
<feature type="transmembrane region" description="Helical" evidence="11">
    <location>
        <begin position="216"/>
        <end position="237"/>
    </location>
</feature>
<feature type="domain" description="ABC transmembrane type-1" evidence="13">
    <location>
        <begin position="1081"/>
        <end position="1330"/>
    </location>
</feature>
<feature type="transmembrane region" description="Helical" evidence="11">
    <location>
        <begin position="362"/>
        <end position="385"/>
    </location>
</feature>
<feature type="transmembrane region" description="Helical" evidence="11">
    <location>
        <begin position="1162"/>
        <end position="1183"/>
    </location>
</feature>
<dbReference type="PANTHER" id="PTHR24223">
    <property type="entry name" value="ATP-BINDING CASSETTE SUB-FAMILY C"/>
    <property type="match status" value="1"/>
</dbReference>
<dbReference type="FunFam" id="3.40.50.300:FF:000565">
    <property type="entry name" value="ABC bile acid transporter"/>
    <property type="match status" value="1"/>
</dbReference>
<feature type="domain" description="ABC transmembrane type-1" evidence="13">
    <location>
        <begin position="324"/>
        <end position="638"/>
    </location>
</feature>
<protein>
    <recommendedName>
        <fullName evidence="16">ATP-dependent bile acid permease</fullName>
    </recommendedName>
</protein>
<dbReference type="PANTHER" id="PTHR24223:SF353">
    <property type="entry name" value="ABC TRANSPORTER ATP-BINDING PROTEIN_PERMEASE VMR1-RELATED"/>
    <property type="match status" value="1"/>
</dbReference>